<dbReference type="PROSITE" id="PS50181">
    <property type="entry name" value="FBOX"/>
    <property type="match status" value="1"/>
</dbReference>
<dbReference type="SUPFAM" id="SSF48403">
    <property type="entry name" value="Ankyrin repeat"/>
    <property type="match status" value="2"/>
</dbReference>
<evidence type="ECO:0000256" key="2">
    <source>
        <dbReference type="ARBA" id="ARBA00023043"/>
    </source>
</evidence>
<comment type="caution">
    <text evidence="5">The sequence shown here is derived from an EMBL/GenBank/DDBJ whole genome shotgun (WGS) entry which is preliminary data.</text>
</comment>
<dbReference type="PROSITE" id="PS50297">
    <property type="entry name" value="ANK_REP_REGION"/>
    <property type="match status" value="2"/>
</dbReference>
<proteinExistence type="predicted"/>
<evidence type="ECO:0000259" key="4">
    <source>
        <dbReference type="PROSITE" id="PS50181"/>
    </source>
</evidence>
<protein>
    <submittedName>
        <fullName evidence="5">Ankyrin-2</fullName>
    </submittedName>
</protein>
<dbReference type="PROSITE" id="PS50088">
    <property type="entry name" value="ANK_REPEAT"/>
    <property type="match status" value="2"/>
</dbReference>
<dbReference type="Pfam" id="PF12796">
    <property type="entry name" value="Ank_2"/>
    <property type="match status" value="1"/>
</dbReference>
<dbReference type="VEuPathDB" id="FungiDB:EYZ11_010552"/>
<evidence type="ECO:0000256" key="1">
    <source>
        <dbReference type="ARBA" id="ARBA00022737"/>
    </source>
</evidence>
<gene>
    <name evidence="5" type="primary">ANK2_3</name>
    <name evidence="5" type="ORF">ATNIH1004_010629</name>
</gene>
<feature type="repeat" description="ANK" evidence="3">
    <location>
        <begin position="182"/>
        <end position="209"/>
    </location>
</feature>
<feature type="domain" description="F-box" evidence="4">
    <location>
        <begin position="1"/>
        <end position="43"/>
    </location>
</feature>
<reference evidence="5 6" key="1">
    <citation type="submission" date="2019-08" db="EMBL/GenBank/DDBJ databases">
        <title>The genome sequence of a newly discovered highly antifungal drug resistant Aspergillus species, Aspergillus tanneri NIH 1004.</title>
        <authorList>
            <person name="Mounaud S."/>
            <person name="Singh I."/>
            <person name="Joardar V."/>
            <person name="Pakala S."/>
            <person name="Pakala S."/>
            <person name="Venepally P."/>
            <person name="Chung J.K."/>
            <person name="Losada L."/>
            <person name="Nierman W.C."/>
        </authorList>
    </citation>
    <scope>NUCLEOTIDE SEQUENCE [LARGE SCALE GENOMIC DNA]</scope>
    <source>
        <strain evidence="5 6">NIH1004</strain>
    </source>
</reference>
<dbReference type="PANTHER" id="PTHR24123:SF33">
    <property type="entry name" value="PROTEIN HOS4"/>
    <property type="match status" value="1"/>
</dbReference>
<dbReference type="Gene3D" id="1.25.40.20">
    <property type="entry name" value="Ankyrin repeat-containing domain"/>
    <property type="match status" value="4"/>
</dbReference>
<name>A0A5M9MEZ1_9EURO</name>
<evidence type="ECO:0000313" key="5">
    <source>
        <dbReference type="EMBL" id="KAA8643854.1"/>
    </source>
</evidence>
<organism evidence="5 6">
    <name type="scientific">Aspergillus tanneri</name>
    <dbReference type="NCBI Taxonomy" id="1220188"/>
    <lineage>
        <taxon>Eukaryota</taxon>
        <taxon>Fungi</taxon>
        <taxon>Dikarya</taxon>
        <taxon>Ascomycota</taxon>
        <taxon>Pezizomycotina</taxon>
        <taxon>Eurotiomycetes</taxon>
        <taxon>Eurotiomycetidae</taxon>
        <taxon>Eurotiales</taxon>
        <taxon>Aspergillaceae</taxon>
        <taxon>Aspergillus</taxon>
        <taxon>Aspergillus subgen. Circumdati</taxon>
    </lineage>
</organism>
<accession>A0A5M9MEZ1</accession>
<evidence type="ECO:0000313" key="6">
    <source>
        <dbReference type="Proteomes" id="UP000324241"/>
    </source>
</evidence>
<dbReference type="GeneID" id="54333330"/>
<evidence type="ECO:0000256" key="3">
    <source>
        <dbReference type="PROSITE-ProRule" id="PRU00023"/>
    </source>
</evidence>
<dbReference type="InterPro" id="IPR036770">
    <property type="entry name" value="Ankyrin_rpt-contain_sf"/>
</dbReference>
<sequence>MDRLPLEVLQLIAGYLDVVDLWCWLSTAKQYYLVLEDELYTKAVRSDEKRYGFPVYPIIAAIHCPAAAFKKLLEKLKESEIRDPDIDLSSVSIDFDWSRVYSNPYLSQQFRTSLLHILCAIGHVEPVQLALAKGADPSVYDTEGWTALHRAVGPRECDLEVVKLLLDTGMDPNVPRLDNRLYLQTPLHFAIKSSCSAVVERLINSGGDILAPLSSRSALPGSWMFNGDGSGVLSLAARYGDSRIVRCILSAGEFNVECLTAASLHAAENLDSSAMRTLLHAGAVVHRELLDSAARYNNLPVLRLLIDAGASVRELNDEGASLLWSVRSPEAAEMLLREAPDLATVTSVHGKTCLDFIFYLGGYGLGSRLPLVDVLINSGCEIKPSSEDVRRAIIAVAENLDIPTMEFLLKQNSSLVSVEDESRNSLLHLSAFCRDGQSSSKKLELIKMLVNFGCSINSTNGSGYSVLHCLFCNKQLQRRGYHRYDFDEGHISIVRYLINSGLSLQIHSDMDETAFVYSLDRQNWAVARLLIEEGVLEYTSTAELQESCHIATQHGLLDILQHLVLKDFNISHQDGLTGDTVLHEAVRQALHHHKHIEGFVRMAGCIILGYHGVSVAEVGGERRLHALRGDKAGRLEVIRLLCNNGVDASIRNSDGLTALDLVAQTGPLLPWDAIGNELRELGTNDTASKALVLDWAAGQEEPDLDGMADLFDDTL</sequence>
<dbReference type="OrthoDB" id="341259at2759"/>
<keyword evidence="1" id="KW-0677">Repeat</keyword>
<dbReference type="SMART" id="SM00248">
    <property type="entry name" value="ANK"/>
    <property type="match status" value="10"/>
</dbReference>
<dbReference type="Proteomes" id="UP000324241">
    <property type="component" value="Unassembled WGS sequence"/>
</dbReference>
<dbReference type="PANTHER" id="PTHR24123">
    <property type="entry name" value="ANKYRIN REPEAT-CONTAINING"/>
    <property type="match status" value="1"/>
</dbReference>
<dbReference type="EMBL" id="QUQM01000005">
    <property type="protein sequence ID" value="KAA8643854.1"/>
    <property type="molecule type" value="Genomic_DNA"/>
</dbReference>
<dbReference type="InterPro" id="IPR051165">
    <property type="entry name" value="Multifunctional_ANK_Repeat"/>
</dbReference>
<feature type="repeat" description="ANK" evidence="3">
    <location>
        <begin position="143"/>
        <end position="177"/>
    </location>
</feature>
<keyword evidence="2 3" id="KW-0040">ANK repeat</keyword>
<dbReference type="RefSeq" id="XP_033423215.1">
    <property type="nucleotide sequence ID" value="XM_033575197.1"/>
</dbReference>
<dbReference type="InterPro" id="IPR001810">
    <property type="entry name" value="F-box_dom"/>
</dbReference>
<dbReference type="InterPro" id="IPR002110">
    <property type="entry name" value="Ankyrin_rpt"/>
</dbReference>
<dbReference type="AlphaFoldDB" id="A0A5M9MEZ1"/>